<evidence type="ECO:0000313" key="1">
    <source>
        <dbReference type="EMBL" id="KGO70961.1"/>
    </source>
</evidence>
<keyword evidence="2" id="KW-1185">Reference proteome</keyword>
<gene>
    <name evidence="1" type="ORF">PITC_066420</name>
</gene>
<name>A0A0A2KVP5_PENIT</name>
<evidence type="ECO:0000313" key="2">
    <source>
        <dbReference type="Proteomes" id="UP000030104"/>
    </source>
</evidence>
<organism evidence="1 2">
    <name type="scientific">Penicillium italicum</name>
    <name type="common">Blue mold</name>
    <dbReference type="NCBI Taxonomy" id="40296"/>
    <lineage>
        <taxon>Eukaryota</taxon>
        <taxon>Fungi</taxon>
        <taxon>Dikarya</taxon>
        <taxon>Ascomycota</taxon>
        <taxon>Pezizomycotina</taxon>
        <taxon>Eurotiomycetes</taxon>
        <taxon>Eurotiomycetidae</taxon>
        <taxon>Eurotiales</taxon>
        <taxon>Aspergillaceae</taxon>
        <taxon>Penicillium</taxon>
    </lineage>
</organism>
<sequence length="137" mass="14646">MSQSFSLAANSRARHPLRQFEGMAVAPDSAEDHMQALHLRLDDTEAVDLQNAMTFIDPSLHQDRDLLFVLGHTPLGLAHHRRAEVVLIQTPGIADAGAQATAAMVTVVEVAVQTGTAATIEIKHPGFCGLVSDCVLV</sequence>
<accession>A0A0A2KVP5</accession>
<comment type="caution">
    <text evidence="1">The sequence shown here is derived from an EMBL/GenBank/DDBJ whole genome shotgun (WGS) entry which is preliminary data.</text>
</comment>
<dbReference type="EMBL" id="JQGA01000986">
    <property type="protein sequence ID" value="KGO70961.1"/>
    <property type="molecule type" value="Genomic_DNA"/>
</dbReference>
<protein>
    <submittedName>
        <fullName evidence="1">Uncharacterized protein</fullName>
    </submittedName>
</protein>
<dbReference type="Proteomes" id="UP000030104">
    <property type="component" value="Unassembled WGS sequence"/>
</dbReference>
<proteinExistence type="predicted"/>
<dbReference type="OrthoDB" id="4350012at2759"/>
<reference evidence="1 2" key="1">
    <citation type="journal article" date="2015" name="Mol. Plant Microbe Interact.">
        <title>Genome, transcriptome, and functional analyses of Penicillium expansum provide new insights into secondary metabolism and pathogenicity.</title>
        <authorList>
            <person name="Ballester A.R."/>
            <person name="Marcet-Houben M."/>
            <person name="Levin E."/>
            <person name="Sela N."/>
            <person name="Selma-Lazaro C."/>
            <person name="Carmona L."/>
            <person name="Wisniewski M."/>
            <person name="Droby S."/>
            <person name="Gonzalez-Candelas L."/>
            <person name="Gabaldon T."/>
        </authorList>
    </citation>
    <scope>NUCLEOTIDE SEQUENCE [LARGE SCALE GENOMIC DNA]</scope>
    <source>
        <strain evidence="1 2">PHI-1</strain>
    </source>
</reference>
<dbReference type="AlphaFoldDB" id="A0A0A2KVP5"/>
<dbReference type="HOGENOM" id="CLU_1865819_0_0_1"/>